<dbReference type="InterPro" id="IPR011083">
    <property type="entry name" value="Phage_tail_collar_dom"/>
</dbReference>
<reference evidence="2 3" key="1">
    <citation type="submission" date="2018-10" db="EMBL/GenBank/DDBJ databases">
        <title>Comparative analysis of microorganisms from saline springs in Andes Mountain Range, Colombia.</title>
        <authorList>
            <person name="Rubin E."/>
        </authorList>
    </citation>
    <scope>NUCLEOTIDE SEQUENCE [LARGE SCALE GENOMIC DNA]</scope>
    <source>
        <strain evidence="2 3">USBA 36</strain>
    </source>
</reference>
<dbReference type="Pfam" id="PF07484">
    <property type="entry name" value="Collar"/>
    <property type="match status" value="1"/>
</dbReference>
<proteinExistence type="predicted"/>
<gene>
    <name evidence="2" type="ORF">BCL74_2706</name>
</gene>
<comment type="caution">
    <text evidence="2">The sequence shown here is derived from an EMBL/GenBank/DDBJ whole genome shotgun (WGS) entry which is preliminary data.</text>
</comment>
<protein>
    <submittedName>
        <fullName evidence="2">Microcystin-dependent protein</fullName>
    </submittedName>
</protein>
<dbReference type="EMBL" id="RBIG01000003">
    <property type="protein sequence ID" value="RKQ68230.1"/>
    <property type="molecule type" value="Genomic_DNA"/>
</dbReference>
<evidence type="ECO:0000313" key="2">
    <source>
        <dbReference type="EMBL" id="RKQ68230.1"/>
    </source>
</evidence>
<dbReference type="InterPro" id="IPR037053">
    <property type="entry name" value="Phage_tail_collar_dom_sf"/>
</dbReference>
<dbReference type="CDD" id="cd22641">
    <property type="entry name" value="C24-like"/>
    <property type="match status" value="1"/>
</dbReference>
<feature type="domain" description="Phage tail collar" evidence="1">
    <location>
        <begin position="191"/>
        <end position="249"/>
    </location>
</feature>
<sequence length="389" mass="40869">MSAPGDSPQIECYNGEIRLFAGSWAPRGWEICDGTQPEPYQIFLAPDLQGRVPIGQGQGPGLSPRNFGDTGGSETVSLTLPQMPNHTHDAFAGGSAAYFSNPNRYMWAAQNSAGIAGPYAWPNSSSTPTLFDPGFLATVGGSGGNTADAHENMMPTMALNYIQAQNGNFPERYDGDVVCKVFGSLDDAYVGEVRLACLPFTPDGWLPCDGRLLPMPASNDDPYVLLFTILGWNFGGSVNDKTFGIPNLGSMAVMGIGQGPGLSNRTLGQTAGDASVTLQTNELPPHSHSYTGYVPPDPGDLLPGPQRGVALAYSPGQRLFSNADPDGSMAPQSIGEMGGGEAHENRQPGLTLAYFICYKGVYPMRSSQEHESEAAAIEAALAAAGLKAG</sequence>
<name>A0A420WBB9_9PROT</name>
<dbReference type="AlphaFoldDB" id="A0A420WBB9"/>
<accession>A0A420WBB9</accession>
<dbReference type="OrthoDB" id="9810174at2"/>
<dbReference type="Gene3D" id="3.90.1340.10">
    <property type="entry name" value="Phage tail collar domain"/>
    <property type="match status" value="1"/>
</dbReference>
<evidence type="ECO:0000313" key="3">
    <source>
        <dbReference type="Proteomes" id="UP000277424"/>
    </source>
</evidence>
<dbReference type="SUPFAM" id="SSF88874">
    <property type="entry name" value="Receptor-binding domain of short tail fibre protein gp12"/>
    <property type="match status" value="2"/>
</dbReference>
<organism evidence="2 3">
    <name type="scientific">Oceanibaculum indicum</name>
    <dbReference type="NCBI Taxonomy" id="526216"/>
    <lineage>
        <taxon>Bacteria</taxon>
        <taxon>Pseudomonadati</taxon>
        <taxon>Pseudomonadota</taxon>
        <taxon>Alphaproteobacteria</taxon>
        <taxon>Rhodospirillales</taxon>
        <taxon>Oceanibaculaceae</taxon>
        <taxon>Oceanibaculum</taxon>
    </lineage>
</organism>
<evidence type="ECO:0000259" key="1">
    <source>
        <dbReference type="Pfam" id="PF07484"/>
    </source>
</evidence>
<dbReference type="Proteomes" id="UP000277424">
    <property type="component" value="Unassembled WGS sequence"/>
</dbReference>